<keyword evidence="3" id="KW-0949">S-adenosyl-L-methionine</keyword>
<keyword evidence="1 5" id="KW-0489">Methyltransferase</keyword>
<proteinExistence type="predicted"/>
<feature type="domain" description="Methyltransferase" evidence="4">
    <location>
        <begin position="45"/>
        <end position="134"/>
    </location>
</feature>
<dbReference type="InterPro" id="IPR041698">
    <property type="entry name" value="Methyltransf_25"/>
</dbReference>
<dbReference type="PANTHER" id="PTHR43464">
    <property type="entry name" value="METHYLTRANSFERASE"/>
    <property type="match status" value="1"/>
</dbReference>
<evidence type="ECO:0000313" key="6">
    <source>
        <dbReference type="Proteomes" id="UP000317093"/>
    </source>
</evidence>
<keyword evidence="6" id="KW-1185">Reference proteome</keyword>
<evidence type="ECO:0000256" key="3">
    <source>
        <dbReference type="ARBA" id="ARBA00022691"/>
    </source>
</evidence>
<dbReference type="OrthoDB" id="6681190at2"/>
<dbReference type="CDD" id="cd02440">
    <property type="entry name" value="AdoMet_MTases"/>
    <property type="match status" value="1"/>
</dbReference>
<dbReference type="GO" id="GO:0008168">
    <property type="term" value="F:methyltransferase activity"/>
    <property type="evidence" value="ECO:0007669"/>
    <property type="project" value="UniProtKB-KW"/>
</dbReference>
<evidence type="ECO:0000256" key="1">
    <source>
        <dbReference type="ARBA" id="ARBA00022603"/>
    </source>
</evidence>
<dbReference type="EC" id="2.1.1.235" evidence="5"/>
<gene>
    <name evidence="5" type="primary">tylM1</name>
    <name evidence="5" type="ORF">Pan216_32000</name>
</gene>
<evidence type="ECO:0000259" key="4">
    <source>
        <dbReference type="Pfam" id="PF13649"/>
    </source>
</evidence>
<dbReference type="EMBL" id="CP036279">
    <property type="protein sequence ID" value="QDU62333.1"/>
    <property type="molecule type" value="Genomic_DNA"/>
</dbReference>
<evidence type="ECO:0000313" key="5">
    <source>
        <dbReference type="EMBL" id="QDU62333.1"/>
    </source>
</evidence>
<dbReference type="KEGG" id="knv:Pan216_32000"/>
<sequence length="199" mass="21786">MQPKETGAAYDKIASHWVGDDFNQQNGLPQHHRALQFAVAAGRALDIGCGSSGRIIELLVEVGFEVEGIDVSAEMIRLAKERHPDVTFHHVDICQWPLTESYDFITAWDSLWHVPVADQPAVIEKVCGALAPSGVFIMTAGGLDGPGEVTNPCHGEPLYHATLGLPKLLRLLDANGCVCRHLEYDQFPEPHVYAIAQKL</sequence>
<dbReference type="PANTHER" id="PTHR43464:SF19">
    <property type="entry name" value="UBIQUINONE BIOSYNTHESIS O-METHYLTRANSFERASE, MITOCHONDRIAL"/>
    <property type="match status" value="1"/>
</dbReference>
<organism evidence="5 6">
    <name type="scientific">Kolteria novifilia</name>
    <dbReference type="NCBI Taxonomy" id="2527975"/>
    <lineage>
        <taxon>Bacteria</taxon>
        <taxon>Pseudomonadati</taxon>
        <taxon>Planctomycetota</taxon>
        <taxon>Planctomycetia</taxon>
        <taxon>Kolteriales</taxon>
        <taxon>Kolteriaceae</taxon>
        <taxon>Kolteria</taxon>
    </lineage>
</organism>
<keyword evidence="2 5" id="KW-0808">Transferase</keyword>
<name>A0A518B5T0_9BACT</name>
<protein>
    <submittedName>
        <fullName evidence="5">dTDP-3-amino-3,6-dideoxy-alpha-D-glucopyranose N,N-dimethyltransferase</fullName>
        <ecNumber evidence="5">2.1.1.235</ecNumber>
    </submittedName>
</protein>
<dbReference type="SUPFAM" id="SSF53335">
    <property type="entry name" value="S-adenosyl-L-methionine-dependent methyltransferases"/>
    <property type="match status" value="1"/>
</dbReference>
<dbReference type="RefSeq" id="WP_145259010.1">
    <property type="nucleotide sequence ID" value="NZ_CP036279.1"/>
</dbReference>
<reference evidence="5 6" key="1">
    <citation type="submission" date="2019-02" db="EMBL/GenBank/DDBJ databases">
        <title>Deep-cultivation of Planctomycetes and their phenomic and genomic characterization uncovers novel biology.</title>
        <authorList>
            <person name="Wiegand S."/>
            <person name="Jogler M."/>
            <person name="Boedeker C."/>
            <person name="Pinto D."/>
            <person name="Vollmers J."/>
            <person name="Rivas-Marin E."/>
            <person name="Kohn T."/>
            <person name="Peeters S.H."/>
            <person name="Heuer A."/>
            <person name="Rast P."/>
            <person name="Oberbeckmann S."/>
            <person name="Bunk B."/>
            <person name="Jeske O."/>
            <person name="Meyerdierks A."/>
            <person name="Storesund J.E."/>
            <person name="Kallscheuer N."/>
            <person name="Luecker S."/>
            <person name="Lage O.M."/>
            <person name="Pohl T."/>
            <person name="Merkel B.J."/>
            <person name="Hornburger P."/>
            <person name="Mueller R.-W."/>
            <person name="Bruemmer F."/>
            <person name="Labrenz M."/>
            <person name="Spormann A.M."/>
            <person name="Op den Camp H."/>
            <person name="Overmann J."/>
            <person name="Amann R."/>
            <person name="Jetten M.S.M."/>
            <person name="Mascher T."/>
            <person name="Medema M.H."/>
            <person name="Devos D.P."/>
            <person name="Kaster A.-K."/>
            <person name="Ovreas L."/>
            <person name="Rohde M."/>
            <person name="Galperin M.Y."/>
            <person name="Jogler C."/>
        </authorList>
    </citation>
    <scope>NUCLEOTIDE SEQUENCE [LARGE SCALE GENOMIC DNA]</scope>
    <source>
        <strain evidence="5 6">Pan216</strain>
    </source>
</reference>
<dbReference type="Proteomes" id="UP000317093">
    <property type="component" value="Chromosome"/>
</dbReference>
<dbReference type="GO" id="GO:0032259">
    <property type="term" value="P:methylation"/>
    <property type="evidence" value="ECO:0007669"/>
    <property type="project" value="UniProtKB-KW"/>
</dbReference>
<dbReference type="InterPro" id="IPR029063">
    <property type="entry name" value="SAM-dependent_MTases_sf"/>
</dbReference>
<dbReference type="AlphaFoldDB" id="A0A518B5T0"/>
<accession>A0A518B5T0</accession>
<dbReference type="Gene3D" id="3.40.50.150">
    <property type="entry name" value="Vaccinia Virus protein VP39"/>
    <property type="match status" value="1"/>
</dbReference>
<evidence type="ECO:0000256" key="2">
    <source>
        <dbReference type="ARBA" id="ARBA00022679"/>
    </source>
</evidence>
<dbReference type="Pfam" id="PF13649">
    <property type="entry name" value="Methyltransf_25"/>
    <property type="match status" value="1"/>
</dbReference>